<dbReference type="AlphaFoldDB" id="A0A8H5D7N6"/>
<dbReference type="EMBL" id="JAACJO010000009">
    <property type="protein sequence ID" value="KAF5354271.1"/>
    <property type="molecule type" value="Genomic_DNA"/>
</dbReference>
<feature type="transmembrane region" description="Helical" evidence="1">
    <location>
        <begin position="61"/>
        <end position="83"/>
    </location>
</feature>
<gene>
    <name evidence="2" type="ORF">D9756_007040</name>
</gene>
<accession>A0A8H5D7N6</accession>
<reference evidence="2 3" key="1">
    <citation type="journal article" date="2020" name="ISME J.">
        <title>Uncovering the hidden diversity of litter-decomposition mechanisms in mushroom-forming fungi.</title>
        <authorList>
            <person name="Floudas D."/>
            <person name="Bentzer J."/>
            <person name="Ahren D."/>
            <person name="Johansson T."/>
            <person name="Persson P."/>
            <person name="Tunlid A."/>
        </authorList>
    </citation>
    <scope>NUCLEOTIDE SEQUENCE [LARGE SCALE GENOMIC DNA]</scope>
    <source>
        <strain evidence="2 3">CBS 146.42</strain>
    </source>
</reference>
<organism evidence="2 3">
    <name type="scientific">Leucocoprinus leucothites</name>
    <dbReference type="NCBI Taxonomy" id="201217"/>
    <lineage>
        <taxon>Eukaryota</taxon>
        <taxon>Fungi</taxon>
        <taxon>Dikarya</taxon>
        <taxon>Basidiomycota</taxon>
        <taxon>Agaricomycotina</taxon>
        <taxon>Agaricomycetes</taxon>
        <taxon>Agaricomycetidae</taxon>
        <taxon>Agaricales</taxon>
        <taxon>Agaricineae</taxon>
        <taxon>Agaricaceae</taxon>
        <taxon>Leucocoprinus</taxon>
    </lineage>
</organism>
<keyword evidence="3" id="KW-1185">Reference proteome</keyword>
<sequence length="328" mass="35862">MQSQSSTLPAPDVYLNHFIPAQGIQQEAARNLSLVVLGATIWDILIYVPDDIMIICRSRPSLVLVCFVFSRVFACTLVLLAVLMCTHPIPDCHAMAISVAITIILAMTTTSFLFLQRVRALYTENSVVRLAFTLLWLAVSIVVSITVTIGVGAAHVPGTQYCHYLVVDRYTATAGFSWLFFDTLVFLAVSYWIISSHSGLNADVGPAISWVTFAKGQALPKLSRAVLQGGQQYYFIVICLNLPCGILLSIPSVPSPYKVMMTSPLITLAASMACRVFRNLRMQDFQASEMQYQFSDVEFNRALPRSTVTPAVVCSLPSGYPVTATGAS</sequence>
<feature type="transmembrane region" description="Helical" evidence="1">
    <location>
        <begin position="259"/>
        <end position="277"/>
    </location>
</feature>
<comment type="caution">
    <text evidence="2">The sequence shown here is derived from an EMBL/GenBank/DDBJ whole genome shotgun (WGS) entry which is preliminary data.</text>
</comment>
<evidence type="ECO:0000313" key="2">
    <source>
        <dbReference type="EMBL" id="KAF5354271.1"/>
    </source>
</evidence>
<evidence type="ECO:0000256" key="1">
    <source>
        <dbReference type="SAM" id="Phobius"/>
    </source>
</evidence>
<keyword evidence="1" id="KW-0472">Membrane</keyword>
<dbReference type="OrthoDB" id="3038990at2759"/>
<feature type="transmembrane region" description="Helical" evidence="1">
    <location>
        <begin position="127"/>
        <end position="156"/>
    </location>
</feature>
<keyword evidence="1" id="KW-1133">Transmembrane helix</keyword>
<protein>
    <submittedName>
        <fullName evidence="2">Uncharacterized protein</fullName>
    </submittedName>
</protein>
<evidence type="ECO:0000313" key="3">
    <source>
        <dbReference type="Proteomes" id="UP000559027"/>
    </source>
</evidence>
<feature type="transmembrane region" description="Helical" evidence="1">
    <location>
        <begin position="233"/>
        <end position="253"/>
    </location>
</feature>
<name>A0A8H5D7N6_9AGAR</name>
<feature type="transmembrane region" description="Helical" evidence="1">
    <location>
        <begin position="176"/>
        <end position="194"/>
    </location>
</feature>
<dbReference type="Proteomes" id="UP000559027">
    <property type="component" value="Unassembled WGS sequence"/>
</dbReference>
<keyword evidence="1" id="KW-0812">Transmembrane</keyword>
<feature type="transmembrane region" description="Helical" evidence="1">
    <location>
        <begin position="95"/>
        <end position="115"/>
    </location>
</feature>
<proteinExistence type="predicted"/>